<dbReference type="PANTHER" id="PTHR23508:SF10">
    <property type="entry name" value="CARBOXYLIC ACID TRANSPORTER PROTEIN HOMOLOG"/>
    <property type="match status" value="1"/>
</dbReference>
<evidence type="ECO:0000256" key="5">
    <source>
        <dbReference type="ARBA" id="ARBA00023136"/>
    </source>
</evidence>
<proteinExistence type="predicted"/>
<dbReference type="PANTHER" id="PTHR23508">
    <property type="entry name" value="CARBOXYLIC ACID TRANSPORTER PROTEIN HOMOLOG"/>
    <property type="match status" value="1"/>
</dbReference>
<feature type="transmembrane region" description="Helical" evidence="6">
    <location>
        <begin position="325"/>
        <end position="342"/>
    </location>
</feature>
<evidence type="ECO:0000256" key="3">
    <source>
        <dbReference type="ARBA" id="ARBA00022692"/>
    </source>
</evidence>
<feature type="transmembrane region" description="Helical" evidence="6">
    <location>
        <begin position="115"/>
        <end position="136"/>
    </location>
</feature>
<dbReference type="HOGENOM" id="CLU_001265_46_6_9"/>
<reference evidence="8 9" key="2">
    <citation type="journal article" date="2012" name="J. Bacteriol.">
        <title>Complete genome sequences of Desulfosporosinus orientis DSM765T, Desulfosporosinus youngiae DSM17734T, Desulfosporosinus meridiei DSM13257T, and Desulfosporosinus acidiphilus DSM22704T.</title>
        <authorList>
            <person name="Pester M."/>
            <person name="Brambilla E."/>
            <person name="Alazard D."/>
            <person name="Rattei T."/>
            <person name="Weinmaier T."/>
            <person name="Han J."/>
            <person name="Lucas S."/>
            <person name="Lapidus A."/>
            <person name="Cheng J.F."/>
            <person name="Goodwin L."/>
            <person name="Pitluck S."/>
            <person name="Peters L."/>
            <person name="Ovchinnikova G."/>
            <person name="Teshima H."/>
            <person name="Detter J.C."/>
            <person name="Han C.S."/>
            <person name="Tapia R."/>
            <person name="Land M.L."/>
            <person name="Hauser L."/>
            <person name="Kyrpides N.C."/>
            <person name="Ivanova N.N."/>
            <person name="Pagani I."/>
            <person name="Huntmann M."/>
            <person name="Wei C.L."/>
            <person name="Davenport K.W."/>
            <person name="Daligault H."/>
            <person name="Chain P.S."/>
            <person name="Chen A."/>
            <person name="Mavromatis K."/>
            <person name="Markowitz V."/>
            <person name="Szeto E."/>
            <person name="Mikhailova N."/>
            <person name="Pati A."/>
            <person name="Wagner M."/>
            <person name="Woyke T."/>
            <person name="Ollivier B."/>
            <person name="Klenk H.P."/>
            <person name="Spring S."/>
            <person name="Loy A."/>
        </authorList>
    </citation>
    <scope>NUCLEOTIDE SEQUENCE [LARGE SCALE GENOMIC DNA]</scope>
    <source>
        <strain evidence="9">ATCC 19365 / DSM 765 / NCIMB 8382 / VKM B-1628</strain>
    </source>
</reference>
<keyword evidence="9" id="KW-1185">Reference proteome</keyword>
<dbReference type="InterPro" id="IPR020846">
    <property type="entry name" value="MFS_dom"/>
</dbReference>
<sequence length="449" mass="49303">MAGSTVNGAAFFDGREISRCQRQFLWIAALAYAFDQVDIMNFAFASPVLMKSYGWTMENVARVNSSNMIGMFFGALFGGWIADRIGRKRGLITCIAIFSLASLITASMVDYQAYVVLRFFAGFGTIGMVTIAMGYISEMMPAERRGKVQAMTIASGTIAIPMAAIFAKIIIPISPNSWRCIFILGGLGIILIFFSFKMLRESPRWLVSKGRLEEAARVLEEISPGATLPDNAYELARNKNASYAETIKVIFSKNYIGRTITVFIVVFAATLGTFYLMAFYPAVHLKMGFTASMIASLAIYQNLTVPFGDFGVSFVADKGGRKNPIVVYFLISGFLFILQGLFSNTLPISIIFLIRGLFTSGAMTLTWTYLAESYPTHIRASANGIMFGTGRILASLLLFTVPLVFQTYGYFGVHLVNGLLYIVPAFVVLAVGQKTAKISLEALHLSKDM</sequence>
<feature type="transmembrane region" description="Helical" evidence="6">
    <location>
        <begin position="382"/>
        <end position="405"/>
    </location>
</feature>
<gene>
    <name evidence="8" type="ordered locus">Desor_2112</name>
</gene>
<evidence type="ECO:0000313" key="8">
    <source>
        <dbReference type="EMBL" id="AET67719.1"/>
    </source>
</evidence>
<dbReference type="GO" id="GO:0046943">
    <property type="term" value="F:carboxylic acid transmembrane transporter activity"/>
    <property type="evidence" value="ECO:0007669"/>
    <property type="project" value="TreeGrafter"/>
</dbReference>
<evidence type="ECO:0000313" key="9">
    <source>
        <dbReference type="Proteomes" id="UP000006346"/>
    </source>
</evidence>
<feature type="transmembrane region" description="Helical" evidence="6">
    <location>
        <begin position="65"/>
        <end position="83"/>
    </location>
</feature>
<accession>G7W657</accession>
<dbReference type="InterPro" id="IPR036259">
    <property type="entry name" value="MFS_trans_sf"/>
</dbReference>
<keyword evidence="5 6" id="KW-0472">Membrane</keyword>
<dbReference type="CDD" id="cd17316">
    <property type="entry name" value="MFS_SV2_like"/>
    <property type="match status" value="1"/>
</dbReference>
<dbReference type="Gene3D" id="1.20.1250.20">
    <property type="entry name" value="MFS general substrate transporter like domains"/>
    <property type="match status" value="1"/>
</dbReference>
<dbReference type="PROSITE" id="PS50850">
    <property type="entry name" value="MFS"/>
    <property type="match status" value="1"/>
</dbReference>
<dbReference type="InterPro" id="IPR005828">
    <property type="entry name" value="MFS_sugar_transport-like"/>
</dbReference>
<organism evidence="8 9">
    <name type="scientific">Desulfosporosinus orientis (strain ATCC 19365 / DSM 765 / NCIMB 8382 / VKM B-1628 / Singapore I)</name>
    <name type="common">Desulfotomaculum orientis</name>
    <dbReference type="NCBI Taxonomy" id="768706"/>
    <lineage>
        <taxon>Bacteria</taxon>
        <taxon>Bacillati</taxon>
        <taxon>Bacillota</taxon>
        <taxon>Clostridia</taxon>
        <taxon>Eubacteriales</taxon>
        <taxon>Desulfitobacteriaceae</taxon>
        <taxon>Desulfosporosinus</taxon>
    </lineage>
</organism>
<dbReference type="Pfam" id="PF00083">
    <property type="entry name" value="Sugar_tr"/>
    <property type="match status" value="1"/>
</dbReference>
<feature type="transmembrane region" description="Helical" evidence="6">
    <location>
        <begin position="289"/>
        <end position="313"/>
    </location>
</feature>
<feature type="transmembrane region" description="Helical" evidence="6">
    <location>
        <begin position="260"/>
        <end position="283"/>
    </location>
</feature>
<feature type="transmembrane region" description="Helical" evidence="6">
    <location>
        <begin position="348"/>
        <end position="370"/>
    </location>
</feature>
<keyword evidence="2" id="KW-0813">Transport</keyword>
<evidence type="ECO:0000256" key="1">
    <source>
        <dbReference type="ARBA" id="ARBA00004651"/>
    </source>
</evidence>
<feature type="domain" description="Major facilitator superfamily (MFS) profile" evidence="7">
    <location>
        <begin position="24"/>
        <end position="436"/>
    </location>
</feature>
<evidence type="ECO:0000256" key="2">
    <source>
        <dbReference type="ARBA" id="ARBA00022448"/>
    </source>
</evidence>
<keyword evidence="3 6" id="KW-0812">Transmembrane</keyword>
<feature type="transmembrane region" description="Helical" evidence="6">
    <location>
        <begin position="90"/>
        <end position="109"/>
    </location>
</feature>
<dbReference type="Proteomes" id="UP000006346">
    <property type="component" value="Chromosome"/>
</dbReference>
<evidence type="ECO:0000256" key="4">
    <source>
        <dbReference type="ARBA" id="ARBA00022989"/>
    </source>
</evidence>
<dbReference type="GO" id="GO:0005886">
    <property type="term" value="C:plasma membrane"/>
    <property type="evidence" value="ECO:0007669"/>
    <property type="project" value="UniProtKB-SubCell"/>
</dbReference>
<evidence type="ECO:0000259" key="7">
    <source>
        <dbReference type="PROSITE" id="PS50850"/>
    </source>
</evidence>
<feature type="transmembrane region" description="Helical" evidence="6">
    <location>
        <begin position="148"/>
        <end position="170"/>
    </location>
</feature>
<dbReference type="InterPro" id="IPR005829">
    <property type="entry name" value="Sugar_transporter_CS"/>
</dbReference>
<evidence type="ECO:0000256" key="6">
    <source>
        <dbReference type="SAM" id="Phobius"/>
    </source>
</evidence>
<dbReference type="AlphaFoldDB" id="G7W657"/>
<comment type="subcellular location">
    <subcellularLocation>
        <location evidence="1">Cell membrane</location>
        <topology evidence="1">Multi-pass membrane protein</topology>
    </subcellularLocation>
</comment>
<feature type="transmembrane region" description="Helical" evidence="6">
    <location>
        <begin position="24"/>
        <end position="45"/>
    </location>
</feature>
<dbReference type="SUPFAM" id="SSF103473">
    <property type="entry name" value="MFS general substrate transporter"/>
    <property type="match status" value="1"/>
</dbReference>
<keyword evidence="4 6" id="KW-1133">Transmembrane helix</keyword>
<dbReference type="STRING" id="768706.Desor_2112"/>
<reference evidence="9" key="1">
    <citation type="submission" date="2011-11" db="EMBL/GenBank/DDBJ databases">
        <title>Complete sequence of Desulfosporosinus orientis DSM 765.</title>
        <authorList>
            <person name="Lucas S."/>
            <person name="Han J."/>
            <person name="Lapidus A."/>
            <person name="Cheng J.-F."/>
            <person name="Goodwin L."/>
            <person name="Pitluck S."/>
            <person name="Peters L."/>
            <person name="Ovchinnikova G."/>
            <person name="Teshima H."/>
            <person name="Detter J.C."/>
            <person name="Han C."/>
            <person name="Tapia R."/>
            <person name="Land M."/>
            <person name="Hauser L."/>
            <person name="Kyrpides N."/>
            <person name="Ivanova N."/>
            <person name="Pagani I."/>
            <person name="Pester M."/>
            <person name="Spring S."/>
            <person name="Ollivier B."/>
            <person name="Rattei T."/>
            <person name="Klenk H.-P."/>
            <person name="Wagner M."/>
            <person name="Loy A."/>
            <person name="Woyke T."/>
        </authorList>
    </citation>
    <scope>NUCLEOTIDE SEQUENCE [LARGE SCALE GENOMIC DNA]</scope>
    <source>
        <strain evidence="9">ATCC 19365 / DSM 765 / NCIMB 8382 / VKM B-1628</strain>
    </source>
</reference>
<dbReference type="eggNOG" id="COG0477">
    <property type="taxonomic scope" value="Bacteria"/>
</dbReference>
<dbReference type="PROSITE" id="PS00216">
    <property type="entry name" value="SUGAR_TRANSPORT_1"/>
    <property type="match status" value="1"/>
</dbReference>
<dbReference type="PATRIC" id="fig|768706.3.peg.2125"/>
<feature type="transmembrane region" description="Helical" evidence="6">
    <location>
        <begin position="411"/>
        <end position="431"/>
    </location>
</feature>
<dbReference type="KEGG" id="dor:Desor_2112"/>
<protein>
    <submittedName>
        <fullName evidence="8">Arabinose efflux permease family protein</fullName>
    </submittedName>
</protein>
<dbReference type="EMBL" id="CP003108">
    <property type="protein sequence ID" value="AET67719.1"/>
    <property type="molecule type" value="Genomic_DNA"/>
</dbReference>
<name>G7W657_DESOD</name>
<feature type="transmembrane region" description="Helical" evidence="6">
    <location>
        <begin position="176"/>
        <end position="196"/>
    </location>
</feature>
<dbReference type="RefSeq" id="WP_014184534.1">
    <property type="nucleotide sequence ID" value="NC_016584.1"/>
</dbReference>